<keyword evidence="3" id="KW-1185">Reference proteome</keyword>
<gene>
    <name evidence="2" type="ORF">QBC32DRAFT_385126</name>
</gene>
<sequence>MAATSFPLFMYLPFELRARMWELAAEPRLVDVDFLFRETTRTDYEADDYRVLEKYVVSLTPSPAIVQVCRETRQLGVYRQLFSELEDVRDGGERRYVWLNLELDIIDRGAFPLESFIPIAVSIQRLKVTRILLEAEEMIFLGQCVNLKELVIDAIGYVKPNWYRIFTRFPLACGLENILTVDPLFGLVSLRPEYIEQDIEQQYRTTRMISIVESHLSSHGIQWGQWNLL</sequence>
<evidence type="ECO:0000313" key="3">
    <source>
        <dbReference type="Proteomes" id="UP001303222"/>
    </source>
</evidence>
<proteinExistence type="predicted"/>
<reference evidence="2" key="2">
    <citation type="submission" date="2023-06" db="EMBL/GenBank/DDBJ databases">
        <authorList>
            <consortium name="Lawrence Berkeley National Laboratory"/>
            <person name="Mondo S.J."/>
            <person name="Hensen N."/>
            <person name="Bonometti L."/>
            <person name="Westerberg I."/>
            <person name="Brannstrom I.O."/>
            <person name="Guillou S."/>
            <person name="Cros-Aarteil S."/>
            <person name="Calhoun S."/>
            <person name="Haridas S."/>
            <person name="Kuo A."/>
            <person name="Pangilinan J."/>
            <person name="Riley R."/>
            <person name="Labutti K."/>
            <person name="Andreopoulos B."/>
            <person name="Lipzen A."/>
            <person name="Chen C."/>
            <person name="Yanf M."/>
            <person name="Daum C."/>
            <person name="Ng V."/>
            <person name="Clum A."/>
            <person name="Steindorff A."/>
            <person name="Ohm R."/>
            <person name="Martin F."/>
            <person name="Silar P."/>
            <person name="Natvig D."/>
            <person name="Lalanne C."/>
            <person name="Gautier V."/>
            <person name="Ament-Velasquez S.L."/>
            <person name="Kruys A."/>
            <person name="Hutchinson M.I."/>
            <person name="Powell A.J."/>
            <person name="Barry K."/>
            <person name="Miller A.N."/>
            <person name="Grigoriev I.V."/>
            <person name="Debuchy R."/>
            <person name="Gladieux P."/>
            <person name="Thoren M.H."/>
            <person name="Johannesson H."/>
        </authorList>
    </citation>
    <scope>NUCLEOTIDE SEQUENCE</scope>
    <source>
        <strain evidence="2">CBS 626.80</strain>
    </source>
</reference>
<comment type="caution">
    <text evidence="2">The sequence shown here is derived from an EMBL/GenBank/DDBJ whole genome shotgun (WGS) entry which is preliminary data.</text>
</comment>
<feature type="domain" description="2EXR" evidence="1">
    <location>
        <begin position="6"/>
        <end position="106"/>
    </location>
</feature>
<dbReference type="AlphaFoldDB" id="A0AAN6NLC5"/>
<dbReference type="Proteomes" id="UP001303222">
    <property type="component" value="Unassembled WGS sequence"/>
</dbReference>
<dbReference type="PANTHER" id="PTHR35910:SF1">
    <property type="entry name" value="2EXR DOMAIN-CONTAINING PROTEIN"/>
    <property type="match status" value="1"/>
</dbReference>
<evidence type="ECO:0000313" key="2">
    <source>
        <dbReference type="EMBL" id="KAK3947234.1"/>
    </source>
</evidence>
<dbReference type="PANTHER" id="PTHR35910">
    <property type="entry name" value="2EXR DOMAIN-CONTAINING PROTEIN"/>
    <property type="match status" value="1"/>
</dbReference>
<dbReference type="Pfam" id="PF20150">
    <property type="entry name" value="2EXR"/>
    <property type="match status" value="1"/>
</dbReference>
<accession>A0AAN6NLC5</accession>
<dbReference type="EMBL" id="MU859385">
    <property type="protein sequence ID" value="KAK3947234.1"/>
    <property type="molecule type" value="Genomic_DNA"/>
</dbReference>
<protein>
    <recommendedName>
        <fullName evidence="1">2EXR domain-containing protein</fullName>
    </recommendedName>
</protein>
<reference evidence="2" key="1">
    <citation type="journal article" date="2023" name="Mol. Phylogenet. Evol.">
        <title>Genome-scale phylogeny and comparative genomics of the fungal order Sordariales.</title>
        <authorList>
            <person name="Hensen N."/>
            <person name="Bonometti L."/>
            <person name="Westerberg I."/>
            <person name="Brannstrom I.O."/>
            <person name="Guillou S."/>
            <person name="Cros-Aarteil S."/>
            <person name="Calhoun S."/>
            <person name="Haridas S."/>
            <person name="Kuo A."/>
            <person name="Mondo S."/>
            <person name="Pangilinan J."/>
            <person name="Riley R."/>
            <person name="LaButti K."/>
            <person name="Andreopoulos B."/>
            <person name="Lipzen A."/>
            <person name="Chen C."/>
            <person name="Yan M."/>
            <person name="Daum C."/>
            <person name="Ng V."/>
            <person name="Clum A."/>
            <person name="Steindorff A."/>
            <person name="Ohm R.A."/>
            <person name="Martin F."/>
            <person name="Silar P."/>
            <person name="Natvig D.O."/>
            <person name="Lalanne C."/>
            <person name="Gautier V."/>
            <person name="Ament-Velasquez S.L."/>
            <person name="Kruys A."/>
            <person name="Hutchinson M.I."/>
            <person name="Powell A.J."/>
            <person name="Barry K."/>
            <person name="Miller A.N."/>
            <person name="Grigoriev I.V."/>
            <person name="Debuchy R."/>
            <person name="Gladieux P."/>
            <person name="Hiltunen Thoren M."/>
            <person name="Johannesson H."/>
        </authorList>
    </citation>
    <scope>NUCLEOTIDE SEQUENCE</scope>
    <source>
        <strain evidence="2">CBS 626.80</strain>
    </source>
</reference>
<evidence type="ECO:0000259" key="1">
    <source>
        <dbReference type="Pfam" id="PF20150"/>
    </source>
</evidence>
<organism evidence="2 3">
    <name type="scientific">Pseudoneurospora amorphoporcata</name>
    <dbReference type="NCBI Taxonomy" id="241081"/>
    <lineage>
        <taxon>Eukaryota</taxon>
        <taxon>Fungi</taxon>
        <taxon>Dikarya</taxon>
        <taxon>Ascomycota</taxon>
        <taxon>Pezizomycotina</taxon>
        <taxon>Sordariomycetes</taxon>
        <taxon>Sordariomycetidae</taxon>
        <taxon>Sordariales</taxon>
        <taxon>Sordariaceae</taxon>
        <taxon>Pseudoneurospora</taxon>
    </lineage>
</organism>
<dbReference type="InterPro" id="IPR045518">
    <property type="entry name" value="2EXR"/>
</dbReference>
<name>A0AAN6NLC5_9PEZI</name>